<accession>A0ACB6RCA0</accession>
<evidence type="ECO:0000313" key="2">
    <source>
        <dbReference type="Proteomes" id="UP000799755"/>
    </source>
</evidence>
<dbReference type="EMBL" id="MU003494">
    <property type="protein sequence ID" value="KAF2476717.1"/>
    <property type="molecule type" value="Genomic_DNA"/>
</dbReference>
<sequence>MQQTMPVAPGKRFRSDEIEISLCEQKDVDRIAEGLYTCFPEVWWSKMEPPSMRPPSQSTRERRLAKRLLPSFSNPNMNWVKATLASTGTIIGIAGWMAPGNPIHNIWRRSATAAYNYQEQMSWSDEEIAEMWEGVNLEAWEAQFEKDDGLRRDVLGDEGHWYLGPLFTFPEFQGRGVGRLLLDWAIQKADATVPVTPLYLESAPTARAVYMKVGFVSVGEHNFLRRGPRAVKMEENEKGKVAEVKAVEDEVEEAARRPDWVGS</sequence>
<proteinExistence type="predicted"/>
<dbReference type="Proteomes" id="UP000799755">
    <property type="component" value="Unassembled WGS sequence"/>
</dbReference>
<comment type="caution">
    <text evidence="1">The sequence shown here is derived from an EMBL/GenBank/DDBJ whole genome shotgun (WGS) entry which is preliminary data.</text>
</comment>
<gene>
    <name evidence="1" type="ORF">BDR25DRAFT_209952</name>
</gene>
<reference evidence="1" key="1">
    <citation type="journal article" date="2020" name="Stud. Mycol.">
        <title>101 Dothideomycetes genomes: a test case for predicting lifestyles and emergence of pathogens.</title>
        <authorList>
            <person name="Haridas S."/>
            <person name="Albert R."/>
            <person name="Binder M."/>
            <person name="Bloem J."/>
            <person name="Labutti K."/>
            <person name="Salamov A."/>
            <person name="Andreopoulos B."/>
            <person name="Baker S."/>
            <person name="Barry K."/>
            <person name="Bills G."/>
            <person name="Bluhm B."/>
            <person name="Cannon C."/>
            <person name="Castanera R."/>
            <person name="Culley D."/>
            <person name="Daum C."/>
            <person name="Ezra D."/>
            <person name="Gonzalez J."/>
            <person name="Henrissat B."/>
            <person name="Kuo A."/>
            <person name="Liang C."/>
            <person name="Lipzen A."/>
            <person name="Lutzoni F."/>
            <person name="Magnuson J."/>
            <person name="Mondo S."/>
            <person name="Nolan M."/>
            <person name="Ohm R."/>
            <person name="Pangilinan J."/>
            <person name="Park H.-J."/>
            <person name="Ramirez L."/>
            <person name="Alfaro M."/>
            <person name="Sun H."/>
            <person name="Tritt A."/>
            <person name="Yoshinaga Y."/>
            <person name="Zwiers L.-H."/>
            <person name="Turgeon B."/>
            <person name="Goodwin S."/>
            <person name="Spatafora J."/>
            <person name="Crous P."/>
            <person name="Grigoriev I."/>
        </authorList>
    </citation>
    <scope>NUCLEOTIDE SEQUENCE</scope>
    <source>
        <strain evidence="1">ATCC 200398</strain>
    </source>
</reference>
<evidence type="ECO:0000313" key="1">
    <source>
        <dbReference type="EMBL" id="KAF2476717.1"/>
    </source>
</evidence>
<keyword evidence="2" id="KW-1185">Reference proteome</keyword>
<protein>
    <submittedName>
        <fullName evidence="1">Acyl-CoA N-acyltransferase</fullName>
    </submittedName>
</protein>
<name>A0ACB6RCA0_9PLEO</name>
<organism evidence="1 2">
    <name type="scientific">Lindgomyces ingoldianus</name>
    <dbReference type="NCBI Taxonomy" id="673940"/>
    <lineage>
        <taxon>Eukaryota</taxon>
        <taxon>Fungi</taxon>
        <taxon>Dikarya</taxon>
        <taxon>Ascomycota</taxon>
        <taxon>Pezizomycotina</taxon>
        <taxon>Dothideomycetes</taxon>
        <taxon>Pleosporomycetidae</taxon>
        <taxon>Pleosporales</taxon>
        <taxon>Lindgomycetaceae</taxon>
        <taxon>Lindgomyces</taxon>
    </lineage>
</organism>